<reference evidence="2 3" key="2">
    <citation type="journal article" date="2019" name="G3 (Bethesda)">
        <title>Hybrid Assembly of the Genome of the Entomopathogenic Nematode Steinernema carpocapsae Identifies the X-Chromosome.</title>
        <authorList>
            <person name="Serra L."/>
            <person name="Macchietto M."/>
            <person name="Macias-Munoz A."/>
            <person name="McGill C.J."/>
            <person name="Rodriguez I.M."/>
            <person name="Rodriguez B."/>
            <person name="Murad R."/>
            <person name="Mortazavi A."/>
        </authorList>
    </citation>
    <scope>NUCLEOTIDE SEQUENCE [LARGE SCALE GENOMIC DNA]</scope>
    <source>
        <strain evidence="2 3">ALL</strain>
    </source>
</reference>
<organism evidence="2 3">
    <name type="scientific">Steinernema carpocapsae</name>
    <name type="common">Entomopathogenic nematode</name>
    <dbReference type="NCBI Taxonomy" id="34508"/>
    <lineage>
        <taxon>Eukaryota</taxon>
        <taxon>Metazoa</taxon>
        <taxon>Ecdysozoa</taxon>
        <taxon>Nematoda</taxon>
        <taxon>Chromadorea</taxon>
        <taxon>Rhabditida</taxon>
        <taxon>Tylenchina</taxon>
        <taxon>Panagrolaimomorpha</taxon>
        <taxon>Strongyloidoidea</taxon>
        <taxon>Steinernematidae</taxon>
        <taxon>Steinernema</taxon>
    </lineage>
</organism>
<gene>
    <name evidence="2" type="ORF">L596_013014</name>
</gene>
<comment type="caution">
    <text evidence="2">The sequence shown here is derived from an EMBL/GenBank/DDBJ whole genome shotgun (WGS) entry which is preliminary data.</text>
</comment>
<sequence>MTAEGSFPICAANGHDWRATEVGDFAWFAKHLSQTLVDEDGYVQRFTDVTCEPTNVNKQTILWKCLAKMTFFRVGGRIVMDQMTSVHLFNSKNPTFHFMTYLKGTKGGSYYSRVRIDIVESYCVDLSDPENSLIEDSDNSAHFKVDGVEMYLSKRVLGAHSHFFHAMFTRDFKEKAEDFYELKDIRLNGFLLFLEIVHSLNLSVDKSSYRSLTYIGAFFQCKLVLHLCEDFLLKDENIPLMDKIYVATRFRLNGVLLASIPEVTDKLWKKIRGKKWLSDFARDSFKEMMNFS</sequence>
<evidence type="ECO:0000313" key="3">
    <source>
        <dbReference type="Proteomes" id="UP000298663"/>
    </source>
</evidence>
<dbReference type="PANTHER" id="PTHR22744:SF14">
    <property type="entry name" value="BTB DOMAIN-CONTAINING PROTEIN-RELATED"/>
    <property type="match status" value="1"/>
</dbReference>
<dbReference type="Gene3D" id="3.30.710.10">
    <property type="entry name" value="Potassium Channel Kv1.1, Chain A"/>
    <property type="match status" value="1"/>
</dbReference>
<evidence type="ECO:0000313" key="2">
    <source>
        <dbReference type="EMBL" id="TKR88832.1"/>
    </source>
</evidence>
<dbReference type="AlphaFoldDB" id="A0A4U5NZ50"/>
<evidence type="ECO:0000259" key="1">
    <source>
        <dbReference type="PROSITE" id="PS50097"/>
    </source>
</evidence>
<dbReference type="InterPro" id="IPR000210">
    <property type="entry name" value="BTB/POZ_dom"/>
</dbReference>
<dbReference type="Proteomes" id="UP000298663">
    <property type="component" value="Unassembled WGS sequence"/>
</dbReference>
<dbReference type="PANTHER" id="PTHR22744">
    <property type="entry name" value="HELIX LOOP HELIX PROTEIN 21-RELATED"/>
    <property type="match status" value="1"/>
</dbReference>
<dbReference type="PROSITE" id="PS50097">
    <property type="entry name" value="BTB"/>
    <property type="match status" value="1"/>
</dbReference>
<name>A0A4U5NZ50_STECR</name>
<keyword evidence="3" id="KW-1185">Reference proteome</keyword>
<dbReference type="OrthoDB" id="6411082at2759"/>
<dbReference type="Pfam" id="PF00651">
    <property type="entry name" value="BTB"/>
    <property type="match status" value="1"/>
</dbReference>
<dbReference type="EMBL" id="AZBU02000003">
    <property type="protein sequence ID" value="TKR88832.1"/>
    <property type="molecule type" value="Genomic_DNA"/>
</dbReference>
<protein>
    <recommendedName>
        <fullName evidence="1">BTB domain-containing protein</fullName>
    </recommendedName>
</protein>
<reference evidence="2 3" key="1">
    <citation type="journal article" date="2015" name="Genome Biol.">
        <title>Comparative genomics of Steinernema reveals deeply conserved gene regulatory networks.</title>
        <authorList>
            <person name="Dillman A.R."/>
            <person name="Macchietto M."/>
            <person name="Porter C.F."/>
            <person name="Rogers A."/>
            <person name="Williams B."/>
            <person name="Antoshechkin I."/>
            <person name="Lee M.M."/>
            <person name="Goodwin Z."/>
            <person name="Lu X."/>
            <person name="Lewis E.E."/>
            <person name="Goodrich-Blair H."/>
            <person name="Stock S.P."/>
            <person name="Adams B.J."/>
            <person name="Sternberg P.W."/>
            <person name="Mortazavi A."/>
        </authorList>
    </citation>
    <scope>NUCLEOTIDE SEQUENCE [LARGE SCALE GENOMIC DNA]</scope>
    <source>
        <strain evidence="2 3">ALL</strain>
    </source>
</reference>
<feature type="domain" description="BTB" evidence="1">
    <location>
        <begin position="139"/>
        <end position="206"/>
    </location>
</feature>
<dbReference type="SUPFAM" id="SSF54695">
    <property type="entry name" value="POZ domain"/>
    <property type="match status" value="1"/>
</dbReference>
<dbReference type="SMART" id="SM00225">
    <property type="entry name" value="BTB"/>
    <property type="match status" value="1"/>
</dbReference>
<accession>A0A4U5NZ50</accession>
<proteinExistence type="predicted"/>
<dbReference type="InterPro" id="IPR011333">
    <property type="entry name" value="SKP1/BTB/POZ_sf"/>
</dbReference>